<evidence type="ECO:0000313" key="1">
    <source>
        <dbReference type="EMBL" id="EYC38720.1"/>
    </source>
</evidence>
<organism evidence="1 2">
    <name type="scientific">Ancylostoma ceylanicum</name>
    <dbReference type="NCBI Taxonomy" id="53326"/>
    <lineage>
        <taxon>Eukaryota</taxon>
        <taxon>Metazoa</taxon>
        <taxon>Ecdysozoa</taxon>
        <taxon>Nematoda</taxon>
        <taxon>Chromadorea</taxon>
        <taxon>Rhabditida</taxon>
        <taxon>Rhabditina</taxon>
        <taxon>Rhabditomorpha</taxon>
        <taxon>Strongyloidea</taxon>
        <taxon>Ancylostomatidae</taxon>
        <taxon>Ancylostomatinae</taxon>
        <taxon>Ancylostoma</taxon>
    </lineage>
</organism>
<comment type="caution">
    <text evidence="1">The sequence shown here is derived from an EMBL/GenBank/DDBJ whole genome shotgun (WGS) entry which is preliminary data.</text>
</comment>
<name>A0A016WGF6_9BILA</name>
<evidence type="ECO:0000313" key="2">
    <source>
        <dbReference type="Proteomes" id="UP000024635"/>
    </source>
</evidence>
<keyword evidence="2" id="KW-1185">Reference proteome</keyword>
<dbReference type="AlphaFoldDB" id="A0A016WGF6"/>
<dbReference type="Proteomes" id="UP000024635">
    <property type="component" value="Unassembled WGS sequence"/>
</dbReference>
<dbReference type="EMBL" id="JARK01000300">
    <property type="protein sequence ID" value="EYC38720.1"/>
    <property type="molecule type" value="Genomic_DNA"/>
</dbReference>
<proteinExistence type="predicted"/>
<reference evidence="2" key="1">
    <citation type="journal article" date="2015" name="Nat. Genet.">
        <title>The genome and transcriptome of the zoonotic hookworm Ancylostoma ceylanicum identify infection-specific gene families.</title>
        <authorList>
            <person name="Schwarz E.M."/>
            <person name="Hu Y."/>
            <person name="Antoshechkin I."/>
            <person name="Miller M.M."/>
            <person name="Sternberg P.W."/>
            <person name="Aroian R.V."/>
        </authorList>
    </citation>
    <scope>NUCLEOTIDE SEQUENCE</scope>
    <source>
        <strain evidence="2">HY135</strain>
    </source>
</reference>
<accession>A0A016WGF6</accession>
<gene>
    <name evidence="1" type="primary">Acey_s0700.g1642</name>
    <name evidence="1" type="ORF">Y032_0700g1642</name>
</gene>
<sequence>MQLTGSGLHCVMDDEGGLKTEQTRTVANKNTSIRLSILDDDTSDMDKQGIKLMASDEQSSEWCPSTALG</sequence>
<protein>
    <submittedName>
        <fullName evidence="1">Uncharacterized protein</fullName>
    </submittedName>
</protein>